<dbReference type="AlphaFoldDB" id="A0A1W6ZKQ6"/>
<evidence type="ECO:0000313" key="3">
    <source>
        <dbReference type="EMBL" id="ARP98003.1"/>
    </source>
</evidence>
<dbReference type="STRING" id="1235591.CAK95_02100"/>
<dbReference type="RefSeq" id="WP_086086320.1">
    <property type="nucleotide sequence ID" value="NZ_CP021112.1"/>
</dbReference>
<dbReference type="Proteomes" id="UP000194137">
    <property type="component" value="Chromosome"/>
</dbReference>
<dbReference type="InterPro" id="IPR032710">
    <property type="entry name" value="NTF2-like_dom_sf"/>
</dbReference>
<name>A0A1W6ZKQ6_9HYPH</name>
<evidence type="ECO:0000313" key="4">
    <source>
        <dbReference type="Proteomes" id="UP000194137"/>
    </source>
</evidence>
<gene>
    <name evidence="3" type="ORF">CAK95_02100</name>
</gene>
<dbReference type="EMBL" id="CP021112">
    <property type="protein sequence ID" value="ARP98003.1"/>
    <property type="molecule type" value="Genomic_DNA"/>
</dbReference>
<dbReference type="OrthoDB" id="5517499at2"/>
<sequence length="168" mass="19197">MNKIASRGAEQFDPALREILEDLIFDYAYALDDEDIERWPQFFTESGMYHLTTKENYDAGLPIGIIRCVGRGMMADRVKAFHTANIFEPHSYNHMVNRPLFAMGATQGTYNARCNFQVARIMQDGRAEPFATGRYLDVIVVEKGVAKFQERIVVLDSRQIDILMVVPI</sequence>
<comment type="similarity">
    <text evidence="1">Belongs to the bacterial ring-hydroxylating dioxygenase beta subunit family.</text>
</comment>
<reference evidence="3 4" key="1">
    <citation type="submission" date="2017-05" db="EMBL/GenBank/DDBJ databases">
        <title>Full genome sequence of Pseudorhodoplanes sinuspersici.</title>
        <authorList>
            <person name="Dastgheib S.M.M."/>
            <person name="Shavandi M."/>
            <person name="Tirandaz H."/>
        </authorList>
    </citation>
    <scope>NUCLEOTIDE SEQUENCE [LARGE SCALE GENOMIC DNA]</scope>
    <source>
        <strain evidence="3 4">RIPI110</strain>
    </source>
</reference>
<dbReference type="KEGG" id="psin:CAK95_02100"/>
<evidence type="ECO:0000256" key="1">
    <source>
        <dbReference type="ARBA" id="ARBA00009570"/>
    </source>
</evidence>
<accession>A0A1W6ZKQ6</accession>
<dbReference type="Gene3D" id="3.10.450.50">
    <property type="match status" value="1"/>
</dbReference>
<dbReference type="Pfam" id="PF00866">
    <property type="entry name" value="Ring_hydroxyl_B"/>
    <property type="match status" value="1"/>
</dbReference>
<dbReference type="GO" id="GO:0016491">
    <property type="term" value="F:oxidoreductase activity"/>
    <property type="evidence" value="ECO:0007669"/>
    <property type="project" value="UniProtKB-KW"/>
</dbReference>
<keyword evidence="4" id="KW-1185">Reference proteome</keyword>
<evidence type="ECO:0000256" key="2">
    <source>
        <dbReference type="ARBA" id="ARBA00023002"/>
    </source>
</evidence>
<dbReference type="SUPFAM" id="SSF54427">
    <property type="entry name" value="NTF2-like"/>
    <property type="match status" value="1"/>
</dbReference>
<keyword evidence="2" id="KW-0560">Oxidoreductase</keyword>
<organism evidence="3 4">
    <name type="scientific">Pseudorhodoplanes sinuspersici</name>
    <dbReference type="NCBI Taxonomy" id="1235591"/>
    <lineage>
        <taxon>Bacteria</taxon>
        <taxon>Pseudomonadati</taxon>
        <taxon>Pseudomonadota</taxon>
        <taxon>Alphaproteobacteria</taxon>
        <taxon>Hyphomicrobiales</taxon>
        <taxon>Pseudorhodoplanes</taxon>
    </lineage>
</organism>
<dbReference type="InterPro" id="IPR000391">
    <property type="entry name" value="Rng_hydr_dOase-bsu"/>
</dbReference>
<protein>
    <submittedName>
        <fullName evidence="3">Uncharacterized protein</fullName>
    </submittedName>
</protein>
<proteinExistence type="inferred from homology"/>